<accession>A0A9N7TNS6</accession>
<feature type="region of interest" description="Disordered" evidence="1">
    <location>
        <begin position="1"/>
        <end position="32"/>
    </location>
</feature>
<dbReference type="Proteomes" id="UP001153269">
    <property type="component" value="Unassembled WGS sequence"/>
</dbReference>
<comment type="caution">
    <text evidence="2">The sequence shown here is derived from an EMBL/GenBank/DDBJ whole genome shotgun (WGS) entry which is preliminary data.</text>
</comment>
<gene>
    <name evidence="2" type="ORF">PLEPLA_LOCUS4108</name>
</gene>
<dbReference type="EMBL" id="CADEAL010000202">
    <property type="protein sequence ID" value="CAB1416317.1"/>
    <property type="molecule type" value="Genomic_DNA"/>
</dbReference>
<evidence type="ECO:0000313" key="2">
    <source>
        <dbReference type="EMBL" id="CAB1416317.1"/>
    </source>
</evidence>
<keyword evidence="3" id="KW-1185">Reference proteome</keyword>
<protein>
    <submittedName>
        <fullName evidence="2">Uncharacterized protein</fullName>
    </submittedName>
</protein>
<sequence>MSPFGPATSRDVSSGEADGTSTDNRGAKEVSLRVTGTRRRLRCNNWIIEQSANKHETQRGRSIRNGCGEEGVDKNVTSELTCWQSLQQKPCTVILLYRLSELAVTETLSLVSFFCLLPPSPSPFLPL</sequence>
<organism evidence="2 3">
    <name type="scientific">Pleuronectes platessa</name>
    <name type="common">European plaice</name>
    <dbReference type="NCBI Taxonomy" id="8262"/>
    <lineage>
        <taxon>Eukaryota</taxon>
        <taxon>Metazoa</taxon>
        <taxon>Chordata</taxon>
        <taxon>Craniata</taxon>
        <taxon>Vertebrata</taxon>
        <taxon>Euteleostomi</taxon>
        <taxon>Actinopterygii</taxon>
        <taxon>Neopterygii</taxon>
        <taxon>Teleostei</taxon>
        <taxon>Neoteleostei</taxon>
        <taxon>Acanthomorphata</taxon>
        <taxon>Carangaria</taxon>
        <taxon>Pleuronectiformes</taxon>
        <taxon>Pleuronectoidei</taxon>
        <taxon>Pleuronectidae</taxon>
        <taxon>Pleuronectes</taxon>
    </lineage>
</organism>
<evidence type="ECO:0000256" key="1">
    <source>
        <dbReference type="SAM" id="MobiDB-lite"/>
    </source>
</evidence>
<name>A0A9N7TNS6_PLEPL</name>
<dbReference type="AlphaFoldDB" id="A0A9N7TNS6"/>
<reference evidence="2" key="1">
    <citation type="submission" date="2020-03" db="EMBL/GenBank/DDBJ databases">
        <authorList>
            <person name="Weist P."/>
        </authorList>
    </citation>
    <scope>NUCLEOTIDE SEQUENCE</scope>
</reference>
<proteinExistence type="predicted"/>
<evidence type="ECO:0000313" key="3">
    <source>
        <dbReference type="Proteomes" id="UP001153269"/>
    </source>
</evidence>